<reference evidence="9 10" key="1">
    <citation type="submission" date="2024-03" db="EMBL/GenBank/DDBJ databases">
        <authorList>
            <person name="Martinez-Hernandez J."/>
        </authorList>
    </citation>
    <scope>NUCLEOTIDE SEQUENCE [LARGE SCALE GENOMIC DNA]</scope>
</reference>
<evidence type="ECO:0000313" key="9">
    <source>
        <dbReference type="EMBL" id="CAL0321591.1"/>
    </source>
</evidence>
<evidence type="ECO:0000256" key="4">
    <source>
        <dbReference type="ARBA" id="ARBA00023125"/>
    </source>
</evidence>
<accession>A0AAV1XJ02</accession>
<keyword evidence="5" id="KW-0804">Transcription</keyword>
<evidence type="ECO:0000259" key="8">
    <source>
        <dbReference type="PROSITE" id="PS50888"/>
    </source>
</evidence>
<keyword evidence="10" id="KW-1185">Reference proteome</keyword>
<protein>
    <recommendedName>
        <fullName evidence="8">BHLH domain-containing protein</fullName>
    </recommendedName>
</protein>
<dbReference type="SUPFAM" id="SSF47459">
    <property type="entry name" value="HLH, helix-loop-helix DNA-binding domain"/>
    <property type="match status" value="1"/>
</dbReference>
<keyword evidence="4" id="KW-0238">DNA-binding</keyword>
<keyword evidence="3" id="KW-0805">Transcription regulation</keyword>
<dbReference type="Pfam" id="PF00010">
    <property type="entry name" value="HLH"/>
    <property type="match status" value="1"/>
</dbReference>
<organism evidence="9 10">
    <name type="scientific">Lupinus luteus</name>
    <name type="common">European yellow lupine</name>
    <dbReference type="NCBI Taxonomy" id="3873"/>
    <lineage>
        <taxon>Eukaryota</taxon>
        <taxon>Viridiplantae</taxon>
        <taxon>Streptophyta</taxon>
        <taxon>Embryophyta</taxon>
        <taxon>Tracheophyta</taxon>
        <taxon>Spermatophyta</taxon>
        <taxon>Magnoliopsida</taxon>
        <taxon>eudicotyledons</taxon>
        <taxon>Gunneridae</taxon>
        <taxon>Pentapetalae</taxon>
        <taxon>rosids</taxon>
        <taxon>fabids</taxon>
        <taxon>Fabales</taxon>
        <taxon>Fabaceae</taxon>
        <taxon>Papilionoideae</taxon>
        <taxon>50 kb inversion clade</taxon>
        <taxon>genistoids sensu lato</taxon>
        <taxon>core genistoids</taxon>
        <taxon>Genisteae</taxon>
        <taxon>Lupinus</taxon>
    </lineage>
</organism>
<dbReference type="EMBL" id="CAXHTB010000015">
    <property type="protein sequence ID" value="CAL0321591.1"/>
    <property type="molecule type" value="Genomic_DNA"/>
</dbReference>
<feature type="region of interest" description="Disordered" evidence="7">
    <location>
        <begin position="256"/>
        <end position="293"/>
    </location>
</feature>
<evidence type="ECO:0000256" key="6">
    <source>
        <dbReference type="ARBA" id="ARBA00023242"/>
    </source>
</evidence>
<keyword evidence="6" id="KW-0539">Nucleus</keyword>
<evidence type="ECO:0000256" key="1">
    <source>
        <dbReference type="ARBA" id="ARBA00004123"/>
    </source>
</evidence>
<sequence>MESEILRTHWFEEPQDLLPPWTNNNSNNNNNNNNLVNDDVSSFKPFLHVGDWFMNSTLNNDNAFNSNQDQNFMIQPLNPSSSNASSPSTISHTPFFNLNTNNNPFTNDFDYGSEPVLPNSNSNLLMGFNANVNTLELSSNTGFNPTRDVELGAGFSNNIVGLVGENFHGSGASISMFSNNVNVLQQQGIEIPAPAMVPPHPVTLFQKRRRGTDDKLGALEIRAATRLAAMEAEKGLNDHDDGDGDDDEIVEIDKYEENSNSGGSNFNGNNRSGDNNDGILKGKKKAAPAKNLLAERRRRKKLNDRLYMLRSVVPKISKMDRASILGDAIEYLRDLKQKVNDLHNELQSVPCGSSGTVTPSSSFHSVPTLPSRVKDELCLSNLSSPKGHSPKVEVRLSEERAINIHMFCARKPGLFLSTMRAIDSLGLEVQQAVISCFNGFALDVFRAEQCRDQDLLPEQIKAVLLQASGFHGMV</sequence>
<dbReference type="CDD" id="cd11443">
    <property type="entry name" value="bHLH_AtAMS_like"/>
    <property type="match status" value="1"/>
</dbReference>
<feature type="compositionally biased region" description="Low complexity" evidence="7">
    <location>
        <begin position="258"/>
        <end position="278"/>
    </location>
</feature>
<dbReference type="FunFam" id="4.10.280.10:FF:000066">
    <property type="entry name" value="BHLH transcription factor"/>
    <property type="match status" value="1"/>
</dbReference>
<keyword evidence="2" id="KW-0217">Developmental protein</keyword>
<dbReference type="InterPro" id="IPR036638">
    <property type="entry name" value="HLH_DNA-bd_sf"/>
</dbReference>
<evidence type="ECO:0000256" key="2">
    <source>
        <dbReference type="ARBA" id="ARBA00022473"/>
    </source>
</evidence>
<dbReference type="GO" id="GO:0046983">
    <property type="term" value="F:protein dimerization activity"/>
    <property type="evidence" value="ECO:0007669"/>
    <property type="project" value="InterPro"/>
</dbReference>
<dbReference type="GO" id="GO:0005634">
    <property type="term" value="C:nucleus"/>
    <property type="evidence" value="ECO:0007669"/>
    <property type="project" value="UniProtKB-SubCell"/>
</dbReference>
<feature type="domain" description="BHLH" evidence="8">
    <location>
        <begin position="286"/>
        <end position="335"/>
    </location>
</feature>
<dbReference type="InterPro" id="IPR054502">
    <property type="entry name" value="bHLH-TF_ACT-like_plant"/>
</dbReference>
<dbReference type="InterPro" id="IPR051358">
    <property type="entry name" value="TF_AMS/ICE1/BHLH6-like"/>
</dbReference>
<dbReference type="Gene3D" id="4.10.280.10">
    <property type="entry name" value="Helix-loop-helix DNA-binding domain"/>
    <property type="match status" value="1"/>
</dbReference>
<dbReference type="Pfam" id="PF22754">
    <property type="entry name" value="bHLH-TF_ACT-like_plant"/>
    <property type="match status" value="1"/>
</dbReference>
<dbReference type="GO" id="GO:0043565">
    <property type="term" value="F:sequence-specific DNA binding"/>
    <property type="evidence" value="ECO:0007669"/>
    <property type="project" value="TreeGrafter"/>
</dbReference>
<dbReference type="SMART" id="SM00353">
    <property type="entry name" value="HLH"/>
    <property type="match status" value="1"/>
</dbReference>
<evidence type="ECO:0000256" key="5">
    <source>
        <dbReference type="ARBA" id="ARBA00023163"/>
    </source>
</evidence>
<evidence type="ECO:0000256" key="3">
    <source>
        <dbReference type="ARBA" id="ARBA00023015"/>
    </source>
</evidence>
<dbReference type="InterPro" id="IPR011598">
    <property type="entry name" value="bHLH_dom"/>
</dbReference>
<dbReference type="Proteomes" id="UP001497480">
    <property type="component" value="Unassembled WGS sequence"/>
</dbReference>
<dbReference type="PROSITE" id="PS50888">
    <property type="entry name" value="BHLH"/>
    <property type="match status" value="1"/>
</dbReference>
<dbReference type="PANTHER" id="PTHR31945:SF129">
    <property type="entry name" value="TRANSCRIPTION FACTOR SCREAM2"/>
    <property type="match status" value="1"/>
</dbReference>
<name>A0AAV1XJ02_LUPLU</name>
<dbReference type="GO" id="GO:0003700">
    <property type="term" value="F:DNA-binding transcription factor activity"/>
    <property type="evidence" value="ECO:0007669"/>
    <property type="project" value="TreeGrafter"/>
</dbReference>
<dbReference type="PANTHER" id="PTHR31945">
    <property type="entry name" value="TRANSCRIPTION FACTOR SCREAM2-RELATED"/>
    <property type="match status" value="1"/>
</dbReference>
<evidence type="ECO:0000313" key="10">
    <source>
        <dbReference type="Proteomes" id="UP001497480"/>
    </source>
</evidence>
<gene>
    <name evidence="9" type="ORF">LLUT_LOCUS22651</name>
</gene>
<proteinExistence type="predicted"/>
<dbReference type="AlphaFoldDB" id="A0AAV1XJ02"/>
<evidence type="ECO:0000256" key="7">
    <source>
        <dbReference type="SAM" id="MobiDB-lite"/>
    </source>
</evidence>
<comment type="caution">
    <text evidence="9">The sequence shown here is derived from an EMBL/GenBank/DDBJ whole genome shotgun (WGS) entry which is preliminary data.</text>
</comment>
<comment type="subcellular location">
    <subcellularLocation>
        <location evidence="1">Nucleus</location>
    </subcellularLocation>
</comment>